<feature type="transmembrane region" description="Helical" evidence="6">
    <location>
        <begin position="398"/>
        <end position="422"/>
    </location>
</feature>
<dbReference type="Pfam" id="PF01566">
    <property type="entry name" value="Nramp"/>
    <property type="match status" value="1"/>
</dbReference>
<evidence type="ECO:0000313" key="8">
    <source>
        <dbReference type="Proteomes" id="UP001285441"/>
    </source>
</evidence>
<dbReference type="GO" id="GO:0015086">
    <property type="term" value="F:cadmium ion transmembrane transporter activity"/>
    <property type="evidence" value="ECO:0007669"/>
    <property type="project" value="TreeGrafter"/>
</dbReference>
<reference evidence="7" key="1">
    <citation type="journal article" date="2023" name="Mol. Phylogenet. Evol.">
        <title>Genome-scale phylogeny and comparative genomics of the fungal order Sordariales.</title>
        <authorList>
            <person name="Hensen N."/>
            <person name="Bonometti L."/>
            <person name="Westerberg I."/>
            <person name="Brannstrom I.O."/>
            <person name="Guillou S."/>
            <person name="Cros-Aarteil S."/>
            <person name="Calhoun S."/>
            <person name="Haridas S."/>
            <person name="Kuo A."/>
            <person name="Mondo S."/>
            <person name="Pangilinan J."/>
            <person name="Riley R."/>
            <person name="LaButti K."/>
            <person name="Andreopoulos B."/>
            <person name="Lipzen A."/>
            <person name="Chen C."/>
            <person name="Yan M."/>
            <person name="Daum C."/>
            <person name="Ng V."/>
            <person name="Clum A."/>
            <person name="Steindorff A."/>
            <person name="Ohm R.A."/>
            <person name="Martin F."/>
            <person name="Silar P."/>
            <person name="Natvig D.O."/>
            <person name="Lalanne C."/>
            <person name="Gautier V."/>
            <person name="Ament-Velasquez S.L."/>
            <person name="Kruys A."/>
            <person name="Hutchinson M.I."/>
            <person name="Powell A.J."/>
            <person name="Barry K."/>
            <person name="Miller A.N."/>
            <person name="Grigoriev I.V."/>
            <person name="Debuchy R."/>
            <person name="Gladieux P."/>
            <person name="Hiltunen Thoren M."/>
            <person name="Johannesson H."/>
        </authorList>
    </citation>
    <scope>NUCLEOTIDE SEQUENCE</scope>
    <source>
        <strain evidence="7">CBS 232.78</strain>
    </source>
</reference>
<name>A0AAE0TVZ1_9PEZI</name>
<evidence type="ECO:0000256" key="3">
    <source>
        <dbReference type="ARBA" id="ARBA00022989"/>
    </source>
</evidence>
<feature type="transmembrane region" description="Helical" evidence="6">
    <location>
        <begin position="274"/>
        <end position="296"/>
    </location>
</feature>
<comment type="subcellular location">
    <subcellularLocation>
        <location evidence="1">Membrane</location>
        <topology evidence="1">Multi-pass membrane protein</topology>
    </subcellularLocation>
</comment>
<evidence type="ECO:0000256" key="4">
    <source>
        <dbReference type="ARBA" id="ARBA00023136"/>
    </source>
</evidence>
<feature type="transmembrane region" description="Helical" evidence="6">
    <location>
        <begin position="442"/>
        <end position="468"/>
    </location>
</feature>
<proteinExistence type="predicted"/>
<dbReference type="GO" id="GO:0005384">
    <property type="term" value="F:manganese ion transmembrane transporter activity"/>
    <property type="evidence" value="ECO:0007669"/>
    <property type="project" value="TreeGrafter"/>
</dbReference>
<organism evidence="7 8">
    <name type="scientific">Podospora didyma</name>
    <dbReference type="NCBI Taxonomy" id="330526"/>
    <lineage>
        <taxon>Eukaryota</taxon>
        <taxon>Fungi</taxon>
        <taxon>Dikarya</taxon>
        <taxon>Ascomycota</taxon>
        <taxon>Pezizomycotina</taxon>
        <taxon>Sordariomycetes</taxon>
        <taxon>Sordariomycetidae</taxon>
        <taxon>Sordariales</taxon>
        <taxon>Podosporaceae</taxon>
        <taxon>Podospora</taxon>
    </lineage>
</organism>
<feature type="region of interest" description="Disordered" evidence="5">
    <location>
        <begin position="1"/>
        <end position="31"/>
    </location>
</feature>
<keyword evidence="2 6" id="KW-0812">Transmembrane</keyword>
<evidence type="ECO:0000256" key="1">
    <source>
        <dbReference type="ARBA" id="ARBA00004141"/>
    </source>
</evidence>
<reference evidence="7" key="2">
    <citation type="submission" date="2023-06" db="EMBL/GenBank/DDBJ databases">
        <authorList>
            <consortium name="Lawrence Berkeley National Laboratory"/>
            <person name="Haridas S."/>
            <person name="Hensen N."/>
            <person name="Bonometti L."/>
            <person name="Westerberg I."/>
            <person name="Brannstrom I.O."/>
            <person name="Guillou S."/>
            <person name="Cros-Aarteil S."/>
            <person name="Calhoun S."/>
            <person name="Kuo A."/>
            <person name="Mondo S."/>
            <person name="Pangilinan J."/>
            <person name="Riley R."/>
            <person name="LaButti K."/>
            <person name="Andreopoulos B."/>
            <person name="Lipzen A."/>
            <person name="Chen C."/>
            <person name="Yanf M."/>
            <person name="Daum C."/>
            <person name="Ng V."/>
            <person name="Clum A."/>
            <person name="Steindorff A."/>
            <person name="Ohm R."/>
            <person name="Martin F."/>
            <person name="Silar P."/>
            <person name="Natvig D."/>
            <person name="Lalanne C."/>
            <person name="Gautier V."/>
            <person name="Ament-velasquez S.L."/>
            <person name="Kruys A."/>
            <person name="Hutchinson M.I."/>
            <person name="Powell A.J."/>
            <person name="Barry K."/>
            <person name="Miller A.N."/>
            <person name="Grigoriev I.V."/>
            <person name="Debuchy R."/>
            <person name="Gladieux P."/>
            <person name="Thoren M.H."/>
            <person name="Johannesson H."/>
        </authorList>
    </citation>
    <scope>NUCLEOTIDE SEQUENCE</scope>
    <source>
        <strain evidence="7">CBS 232.78</strain>
    </source>
</reference>
<keyword evidence="8" id="KW-1185">Reference proteome</keyword>
<dbReference type="GO" id="GO:0005886">
    <property type="term" value="C:plasma membrane"/>
    <property type="evidence" value="ECO:0007669"/>
    <property type="project" value="TreeGrafter"/>
</dbReference>
<keyword evidence="3 6" id="KW-1133">Transmembrane helix</keyword>
<feature type="compositionally biased region" description="Polar residues" evidence="5">
    <location>
        <begin position="72"/>
        <end position="83"/>
    </location>
</feature>
<gene>
    <name evidence="7" type="ORF">B0H63DRAFT_476048</name>
</gene>
<feature type="transmembrane region" description="Helical" evidence="6">
    <location>
        <begin position="319"/>
        <end position="338"/>
    </location>
</feature>
<feature type="transmembrane region" description="Helical" evidence="6">
    <location>
        <begin position="513"/>
        <end position="536"/>
    </location>
</feature>
<protein>
    <submittedName>
        <fullName evidence="7">Natural resistance-associated macrophage protein-domain-containing protein</fullName>
    </submittedName>
</protein>
<dbReference type="PANTHER" id="PTHR11706:SF101">
    <property type="entry name" value="MANGANESE TRANSPORTER SMF1"/>
    <property type="match status" value="1"/>
</dbReference>
<feature type="transmembrane region" description="Helical" evidence="6">
    <location>
        <begin position="210"/>
        <end position="235"/>
    </location>
</feature>
<dbReference type="EMBL" id="JAULSW010000005">
    <property type="protein sequence ID" value="KAK3381562.1"/>
    <property type="molecule type" value="Genomic_DNA"/>
</dbReference>
<comment type="caution">
    <text evidence="7">The sequence shown here is derived from an EMBL/GenBank/DDBJ whole genome shotgun (WGS) entry which is preliminary data.</text>
</comment>
<feature type="compositionally biased region" description="Polar residues" evidence="5">
    <location>
        <begin position="16"/>
        <end position="31"/>
    </location>
</feature>
<dbReference type="AlphaFoldDB" id="A0AAE0TVZ1"/>
<feature type="transmembrane region" description="Helical" evidence="6">
    <location>
        <begin position="241"/>
        <end position="262"/>
    </location>
</feature>
<feature type="transmembrane region" description="Helical" evidence="6">
    <location>
        <begin position="129"/>
        <end position="148"/>
    </location>
</feature>
<dbReference type="NCBIfam" id="NF037982">
    <property type="entry name" value="Nramp_1"/>
    <property type="match status" value="1"/>
</dbReference>
<feature type="transmembrane region" description="Helical" evidence="6">
    <location>
        <begin position="168"/>
        <end position="189"/>
    </location>
</feature>
<dbReference type="NCBIfam" id="TIGR01197">
    <property type="entry name" value="nramp"/>
    <property type="match status" value="1"/>
</dbReference>
<dbReference type="GO" id="GO:0034755">
    <property type="term" value="P:iron ion transmembrane transport"/>
    <property type="evidence" value="ECO:0007669"/>
    <property type="project" value="TreeGrafter"/>
</dbReference>
<feature type="compositionally biased region" description="Gly residues" evidence="5">
    <location>
        <begin position="106"/>
        <end position="116"/>
    </location>
</feature>
<evidence type="ECO:0000256" key="5">
    <source>
        <dbReference type="SAM" id="MobiDB-lite"/>
    </source>
</evidence>
<dbReference type="Proteomes" id="UP001285441">
    <property type="component" value="Unassembled WGS sequence"/>
</dbReference>
<keyword evidence="4 6" id="KW-0472">Membrane</keyword>
<accession>A0AAE0TVZ1</accession>
<sequence>MNRPSRTDEPQPGDGYNQSPNQFSNDLVTNQDLNGISNARTLLRREQPLTDVDPGQTEGLVVLDAPERDPTIVSNPSSPASWSTRERVSDDSTEPVYGRQPRGQATAGGRGAGNGKGPAMSRLRRTKHILMTFSKFIGPGFMVAVAYIDPGNYATDVAAGASYRFRLLFIVLLSNLFAIFLQSLSIKLGTVSGLNLAEACRAFLPPWLNYILYAMAEAAIIATDIAEVIGTAIAINLLIPQIPLVGGCALSILEVMLILVFYNPNGSMKGLRAFELFVMLLVLAVVVCFCIQLSLIRDTSVGEVFRGYLPSGAIIEQTALYQACGILGATVMPHSLYLGSGIVQARLHDYDRTAGLLPPTLLESPASSTSGGSPSDKKMYMPSLAAVRHCLKYSIAELVISLFTFALFVNSAILIVAGASLYNAPGALEADLFGIHALLSSSIAPAAGTVFALSLLFSGLSAGIVCTISGQMVSEGAINWAMKPWVRRLITRSISITPSIIIAGAVGRDGLDAALNGSQVALSIVLPFVTAPLIYFTSMNRYMTVTPGMARYGVHGGSRAESRDEEDTGVGGYQGHYHHHREGSGLQEPVEGNNLVGRVSRWVKAQRYKERGGGEIKMANSWPVIGLGIFVWLVITVMNIANLVLLGKQGA</sequence>
<evidence type="ECO:0000313" key="7">
    <source>
        <dbReference type="EMBL" id="KAK3381562.1"/>
    </source>
</evidence>
<feature type="region of interest" description="Disordered" evidence="5">
    <location>
        <begin position="45"/>
        <end position="119"/>
    </location>
</feature>
<evidence type="ECO:0000256" key="2">
    <source>
        <dbReference type="ARBA" id="ARBA00022692"/>
    </source>
</evidence>
<dbReference type="GO" id="GO:0030026">
    <property type="term" value="P:intracellular manganese ion homeostasis"/>
    <property type="evidence" value="ECO:0007669"/>
    <property type="project" value="TreeGrafter"/>
</dbReference>
<evidence type="ECO:0000256" key="6">
    <source>
        <dbReference type="SAM" id="Phobius"/>
    </source>
</evidence>
<dbReference type="PANTHER" id="PTHR11706">
    <property type="entry name" value="SOLUTE CARRIER PROTEIN FAMILY 11 MEMBER"/>
    <property type="match status" value="1"/>
</dbReference>
<dbReference type="InterPro" id="IPR001046">
    <property type="entry name" value="NRAMP_fam"/>
</dbReference>
<feature type="transmembrane region" description="Helical" evidence="6">
    <location>
        <begin position="624"/>
        <end position="645"/>
    </location>
</feature>
<dbReference type="PRINTS" id="PR00447">
    <property type="entry name" value="NATRESASSCMP"/>
</dbReference>
<feature type="transmembrane region" description="Helical" evidence="6">
    <location>
        <begin position="489"/>
        <end position="507"/>
    </location>
</feature>